<dbReference type="Gene3D" id="1.10.8.60">
    <property type="match status" value="1"/>
</dbReference>
<comment type="catalytic activity">
    <reaction evidence="10 11">
        <text>DNA(n) + a 2'-deoxyribonucleoside 5'-triphosphate = DNA(n+1) + diphosphate</text>
        <dbReference type="Rhea" id="RHEA:22508"/>
        <dbReference type="Rhea" id="RHEA-COMP:17339"/>
        <dbReference type="Rhea" id="RHEA-COMP:17340"/>
        <dbReference type="ChEBI" id="CHEBI:33019"/>
        <dbReference type="ChEBI" id="CHEBI:61560"/>
        <dbReference type="ChEBI" id="CHEBI:173112"/>
        <dbReference type="EC" id="2.7.7.7"/>
    </reaction>
</comment>
<dbReference type="EC" id="2.7.7.7" evidence="11"/>
<dbReference type="FunFam" id="3.40.50.300:FF:000014">
    <property type="entry name" value="DNA polymerase III subunit gamma/tau"/>
    <property type="match status" value="1"/>
</dbReference>
<dbReference type="AlphaFoldDB" id="A0A0G1A937"/>
<name>A0A0G1A937_9BACT</name>
<reference evidence="13 14" key="1">
    <citation type="journal article" date="2015" name="Nature">
        <title>rRNA introns, odd ribosomes, and small enigmatic genomes across a large radiation of phyla.</title>
        <authorList>
            <person name="Brown C.T."/>
            <person name="Hug L.A."/>
            <person name="Thomas B.C."/>
            <person name="Sharon I."/>
            <person name="Castelle C.J."/>
            <person name="Singh A."/>
            <person name="Wilkins M.J."/>
            <person name="Williams K.H."/>
            <person name="Banfield J.F."/>
        </authorList>
    </citation>
    <scope>NUCLEOTIDE SEQUENCE [LARGE SCALE GENOMIC DNA]</scope>
</reference>
<dbReference type="PANTHER" id="PTHR11669:SF0">
    <property type="entry name" value="PROTEIN STICHEL-LIKE 2"/>
    <property type="match status" value="1"/>
</dbReference>
<accession>A0A0G1A937</accession>
<dbReference type="PANTHER" id="PTHR11669">
    <property type="entry name" value="REPLICATION FACTOR C / DNA POLYMERASE III GAMMA-TAU SUBUNIT"/>
    <property type="match status" value="1"/>
</dbReference>
<dbReference type="InterPro" id="IPR022754">
    <property type="entry name" value="DNA_pol_III_gamma-3"/>
</dbReference>
<dbReference type="CDD" id="cd00009">
    <property type="entry name" value="AAA"/>
    <property type="match status" value="1"/>
</dbReference>
<dbReference type="Pfam" id="PF13177">
    <property type="entry name" value="DNA_pol3_delta2"/>
    <property type="match status" value="1"/>
</dbReference>
<dbReference type="GO" id="GO:0046872">
    <property type="term" value="F:metal ion binding"/>
    <property type="evidence" value="ECO:0007669"/>
    <property type="project" value="UniProtKB-KW"/>
</dbReference>
<evidence type="ECO:0000256" key="5">
    <source>
        <dbReference type="ARBA" id="ARBA00022723"/>
    </source>
</evidence>
<dbReference type="EMBL" id="LCDO01000001">
    <property type="protein sequence ID" value="KKS57562.1"/>
    <property type="molecule type" value="Genomic_DNA"/>
</dbReference>
<dbReference type="InterPro" id="IPR048448">
    <property type="entry name" value="DnaX-like_C"/>
</dbReference>
<dbReference type="Proteomes" id="UP000034837">
    <property type="component" value="Unassembled WGS sequence"/>
</dbReference>
<evidence type="ECO:0000256" key="10">
    <source>
        <dbReference type="ARBA" id="ARBA00049244"/>
    </source>
</evidence>
<keyword evidence="8 11" id="KW-0067">ATP-binding</keyword>
<dbReference type="PATRIC" id="fig|1619039.3.peg.211"/>
<dbReference type="Pfam" id="PF20964">
    <property type="entry name" value="DnaX_C"/>
    <property type="match status" value="1"/>
</dbReference>
<organism evidence="13 14">
    <name type="scientific">Candidatus Magasanikbacteria bacterium GW2011_GWA2_42_32</name>
    <dbReference type="NCBI Taxonomy" id="1619039"/>
    <lineage>
        <taxon>Bacteria</taxon>
        <taxon>Candidatus Magasanikiibacteriota</taxon>
    </lineage>
</organism>
<dbReference type="Gene3D" id="1.20.272.10">
    <property type="match status" value="1"/>
</dbReference>
<dbReference type="NCBIfam" id="NF004046">
    <property type="entry name" value="PRK05563.1"/>
    <property type="match status" value="1"/>
</dbReference>
<evidence type="ECO:0000256" key="7">
    <source>
        <dbReference type="ARBA" id="ARBA00022833"/>
    </source>
</evidence>
<evidence type="ECO:0000256" key="4">
    <source>
        <dbReference type="ARBA" id="ARBA00022705"/>
    </source>
</evidence>
<evidence type="ECO:0000259" key="12">
    <source>
        <dbReference type="SMART" id="SM00382"/>
    </source>
</evidence>
<evidence type="ECO:0000256" key="2">
    <source>
        <dbReference type="ARBA" id="ARBA00022679"/>
    </source>
</evidence>
<comment type="function">
    <text evidence="11">DNA polymerase III is a complex, multichain enzyme responsible for most of the replicative synthesis in bacteria. This DNA polymerase also exhibits 3' to 5' exonuclease activity.</text>
</comment>
<dbReference type="SUPFAM" id="SSF52540">
    <property type="entry name" value="P-loop containing nucleoside triphosphate hydrolases"/>
    <property type="match status" value="1"/>
</dbReference>
<comment type="caution">
    <text evidence="13">The sequence shown here is derived from an EMBL/GenBank/DDBJ whole genome shotgun (WGS) entry which is preliminary data.</text>
</comment>
<gene>
    <name evidence="11" type="primary">dnaX</name>
    <name evidence="13" type="ORF">UV20_C0001G0202</name>
</gene>
<dbReference type="InterPro" id="IPR003593">
    <property type="entry name" value="AAA+_ATPase"/>
</dbReference>
<dbReference type="GO" id="GO:0003887">
    <property type="term" value="F:DNA-directed DNA polymerase activity"/>
    <property type="evidence" value="ECO:0007669"/>
    <property type="project" value="UniProtKB-KW"/>
</dbReference>
<dbReference type="GO" id="GO:0009360">
    <property type="term" value="C:DNA polymerase III complex"/>
    <property type="evidence" value="ECO:0007669"/>
    <property type="project" value="InterPro"/>
</dbReference>
<dbReference type="NCBIfam" id="TIGR02397">
    <property type="entry name" value="dnaX_nterm"/>
    <property type="match status" value="1"/>
</dbReference>
<evidence type="ECO:0000256" key="11">
    <source>
        <dbReference type="RuleBase" id="RU364063"/>
    </source>
</evidence>
<dbReference type="InterPro" id="IPR008921">
    <property type="entry name" value="DNA_pol3_clamp-load_cplx_C"/>
</dbReference>
<dbReference type="FunFam" id="1.10.8.60:FF:000013">
    <property type="entry name" value="DNA polymerase III subunit gamma/tau"/>
    <property type="match status" value="1"/>
</dbReference>
<dbReference type="CDD" id="cd18137">
    <property type="entry name" value="HLD_clamp_pol_III_gamma_tau"/>
    <property type="match status" value="1"/>
</dbReference>
<evidence type="ECO:0000256" key="3">
    <source>
        <dbReference type="ARBA" id="ARBA00022695"/>
    </source>
</evidence>
<keyword evidence="2 11" id="KW-0808">Transferase</keyword>
<dbReference type="Pfam" id="PF22608">
    <property type="entry name" value="DNAX_ATPase_lid"/>
    <property type="match status" value="1"/>
</dbReference>
<dbReference type="GO" id="GO:0003677">
    <property type="term" value="F:DNA binding"/>
    <property type="evidence" value="ECO:0007669"/>
    <property type="project" value="InterPro"/>
</dbReference>
<evidence type="ECO:0000256" key="9">
    <source>
        <dbReference type="ARBA" id="ARBA00022932"/>
    </source>
</evidence>
<feature type="domain" description="AAA+ ATPase" evidence="12">
    <location>
        <begin position="35"/>
        <end position="180"/>
    </location>
</feature>
<dbReference type="InterPro" id="IPR050238">
    <property type="entry name" value="DNA_Rep/Repair_Clamp_Loader"/>
</dbReference>
<dbReference type="GO" id="GO:0006261">
    <property type="term" value="P:DNA-templated DNA replication"/>
    <property type="evidence" value="ECO:0007669"/>
    <property type="project" value="TreeGrafter"/>
</dbReference>
<evidence type="ECO:0000313" key="14">
    <source>
        <dbReference type="Proteomes" id="UP000034837"/>
    </source>
</evidence>
<sequence>METLYRKYRPQLWEDLTGQDHVKLTLEKALILNKLAHAFLFAGPKGSGKTSSARLLAKALNCKKRASESAEPCNTCSSCQEITLSRSLDVLEIDAASNTGVDNVRENIIDTARLSPTKSKHKIFIIDEVHMLSASAFNALLKIIEEPPIHVFFILATTEPFKIPPTILSRCQRFDFKKVDLAKIKEKLKKICAQEKIEIESKVLERIAHQSDGCLRDAENLLGQILALGEKKITEKEASLVLPRSNWKEIFSFLEHLVNREAGPAVILINQLMEDGIDLFHFMEDLISAARYLLLTKLNTNLSFIAEELEEEELKKLGSLASKIEAGLLGKMIETFIKQKSFLRSTHIPQLPIEVAIVEICYSGAPAITLKEEFSPTPTSKSYGYPPEKKVIPKKEEEKTNPTQTVKEKKTELKTAEILAVEAESVDLPPANITFETVKEKWEIFLKKVQEYNHSLPFILKMGEPQDLRGKILRISFRYTFHKDKINEHKIKVIAEKALNDVLGGNLTIEGVYNPEKNNAVEEIDKPLEKADNGLVSSLIESFGGQLAE</sequence>
<keyword evidence="7" id="KW-0862">Zinc</keyword>
<dbReference type="SUPFAM" id="SSF48019">
    <property type="entry name" value="post-AAA+ oligomerization domain-like"/>
    <property type="match status" value="1"/>
</dbReference>
<keyword evidence="3 11" id="KW-0548">Nucleotidyltransferase</keyword>
<evidence type="ECO:0000256" key="6">
    <source>
        <dbReference type="ARBA" id="ARBA00022741"/>
    </source>
</evidence>
<dbReference type="GO" id="GO:0005524">
    <property type="term" value="F:ATP binding"/>
    <property type="evidence" value="ECO:0007669"/>
    <property type="project" value="UniProtKB-KW"/>
</dbReference>
<dbReference type="SMART" id="SM00382">
    <property type="entry name" value="AAA"/>
    <property type="match status" value="1"/>
</dbReference>
<proteinExistence type="inferred from homology"/>
<comment type="subunit">
    <text evidence="11">DNA polymerase III contains a core (composed of alpha, epsilon and theta chains) that associates with a tau subunit. This core dimerizes to form the POLIII' complex. PolIII' associates with the gamma complex (composed of gamma, delta, delta', psi and chi chains) and with the beta chain to form the complete DNA polymerase III complex.</text>
</comment>
<keyword evidence="9 11" id="KW-0239">DNA-directed DNA polymerase</keyword>
<keyword evidence="5" id="KW-0479">Metal-binding</keyword>
<dbReference type="Gene3D" id="3.40.50.300">
    <property type="entry name" value="P-loop containing nucleotide triphosphate hydrolases"/>
    <property type="match status" value="1"/>
</dbReference>
<dbReference type="Pfam" id="PF12169">
    <property type="entry name" value="DNA_pol3_gamma3"/>
    <property type="match status" value="1"/>
</dbReference>
<dbReference type="InterPro" id="IPR045085">
    <property type="entry name" value="HLD_clamp_pol_III_gamma_tau"/>
</dbReference>
<evidence type="ECO:0000256" key="8">
    <source>
        <dbReference type="ARBA" id="ARBA00022840"/>
    </source>
</evidence>
<evidence type="ECO:0000313" key="13">
    <source>
        <dbReference type="EMBL" id="KKS57562.1"/>
    </source>
</evidence>
<dbReference type="InterPro" id="IPR012763">
    <property type="entry name" value="DNA_pol_III_sug/sutau_N"/>
</dbReference>
<evidence type="ECO:0000256" key="1">
    <source>
        <dbReference type="ARBA" id="ARBA00006360"/>
    </source>
</evidence>
<keyword evidence="6 11" id="KW-0547">Nucleotide-binding</keyword>
<keyword evidence="4 11" id="KW-0235">DNA replication</keyword>
<protein>
    <recommendedName>
        <fullName evidence="11">DNA polymerase III subunit gamma/tau</fullName>
        <ecNumber evidence="11">2.7.7.7</ecNumber>
    </recommendedName>
</protein>
<comment type="similarity">
    <text evidence="1 11">Belongs to the DnaX/STICHEL family.</text>
</comment>
<dbReference type="InterPro" id="IPR027417">
    <property type="entry name" value="P-loop_NTPase"/>
</dbReference>